<feature type="transmembrane region" description="Helical" evidence="1">
    <location>
        <begin position="93"/>
        <end position="113"/>
    </location>
</feature>
<keyword evidence="1" id="KW-1133">Transmembrane helix</keyword>
<sequence>MYLFLTQLTVVFHLLFILFVIIGGFFAHKNRWVAIVHFGALAWAIYAELSPGVVCPLTTLENYFGQHAGLSTYKEDFITRHLIPVIYQENVTYSFQVFLVVLVICINVIAYRIRWNQKDRNS</sequence>
<evidence type="ECO:0000256" key="1">
    <source>
        <dbReference type="SAM" id="Phobius"/>
    </source>
</evidence>
<dbReference type="KEGG" id="nso:NIASO_12070"/>
<organism evidence="2 3">
    <name type="scientific">Niabella soli DSM 19437</name>
    <dbReference type="NCBI Taxonomy" id="929713"/>
    <lineage>
        <taxon>Bacteria</taxon>
        <taxon>Pseudomonadati</taxon>
        <taxon>Bacteroidota</taxon>
        <taxon>Chitinophagia</taxon>
        <taxon>Chitinophagales</taxon>
        <taxon>Chitinophagaceae</taxon>
        <taxon>Niabella</taxon>
    </lineage>
</organism>
<protein>
    <recommendedName>
        <fullName evidence="4">DUF2784 domain-containing protein</fullName>
    </recommendedName>
</protein>
<proteinExistence type="predicted"/>
<gene>
    <name evidence="2" type="ORF">NIASO_12070</name>
</gene>
<evidence type="ECO:0008006" key="4">
    <source>
        <dbReference type="Google" id="ProtNLM"/>
    </source>
</evidence>
<name>W0F2J2_9BACT</name>
<dbReference type="HOGENOM" id="CLU_124431_1_0_10"/>
<keyword evidence="1" id="KW-0472">Membrane</keyword>
<reference evidence="2 3" key="1">
    <citation type="submission" date="2013-12" db="EMBL/GenBank/DDBJ databases">
        <authorList>
            <consortium name="DOE Joint Genome Institute"/>
            <person name="Eisen J."/>
            <person name="Huntemann M."/>
            <person name="Han J."/>
            <person name="Chen A."/>
            <person name="Kyrpides N."/>
            <person name="Mavromatis K."/>
            <person name="Markowitz V."/>
            <person name="Palaniappan K."/>
            <person name="Ivanova N."/>
            <person name="Schaumberg A."/>
            <person name="Pati A."/>
            <person name="Liolios K."/>
            <person name="Nordberg H.P."/>
            <person name="Cantor M.N."/>
            <person name="Hua S.X."/>
            <person name="Woyke T."/>
        </authorList>
    </citation>
    <scope>NUCLEOTIDE SEQUENCE [LARGE SCALE GENOMIC DNA]</scope>
    <source>
        <strain evidence="3">DSM 19437</strain>
    </source>
</reference>
<dbReference type="Pfam" id="PF10861">
    <property type="entry name" value="DUF2784"/>
    <property type="match status" value="1"/>
</dbReference>
<accession>W0F2J2</accession>
<evidence type="ECO:0000313" key="3">
    <source>
        <dbReference type="Proteomes" id="UP000003586"/>
    </source>
</evidence>
<feature type="transmembrane region" description="Helical" evidence="1">
    <location>
        <begin position="34"/>
        <end position="54"/>
    </location>
</feature>
<keyword evidence="1" id="KW-0812">Transmembrane</keyword>
<keyword evidence="3" id="KW-1185">Reference proteome</keyword>
<dbReference type="Proteomes" id="UP000003586">
    <property type="component" value="Chromosome"/>
</dbReference>
<dbReference type="AlphaFoldDB" id="W0F2J2"/>
<dbReference type="InterPro" id="IPR021218">
    <property type="entry name" value="DUF2784"/>
</dbReference>
<evidence type="ECO:0000313" key="2">
    <source>
        <dbReference type="EMBL" id="AHF15689.1"/>
    </source>
</evidence>
<feature type="transmembrane region" description="Helical" evidence="1">
    <location>
        <begin position="6"/>
        <end position="27"/>
    </location>
</feature>
<dbReference type="EMBL" id="CP007035">
    <property type="protein sequence ID" value="AHF15689.1"/>
    <property type="molecule type" value="Genomic_DNA"/>
</dbReference>